<evidence type="ECO:0000256" key="1">
    <source>
        <dbReference type="SAM" id="MobiDB-lite"/>
    </source>
</evidence>
<name>F8FCP6_PAEMK</name>
<sequence length="46" mass="4916">MPLHSSVTSRGKHAPREARRLRIQSGTKDQFAAGLRSFEPGPAAAA</sequence>
<evidence type="ECO:0000313" key="2">
    <source>
        <dbReference type="EMBL" id="AEI46137.1"/>
    </source>
</evidence>
<organism evidence="2 3">
    <name type="scientific">Paenibacillus mucilaginosus (strain KNP414)</name>
    <dbReference type="NCBI Taxonomy" id="1036673"/>
    <lineage>
        <taxon>Bacteria</taxon>
        <taxon>Bacillati</taxon>
        <taxon>Bacillota</taxon>
        <taxon>Bacilli</taxon>
        <taxon>Bacillales</taxon>
        <taxon>Paenibacillaceae</taxon>
        <taxon>Paenibacillus</taxon>
    </lineage>
</organism>
<feature type="region of interest" description="Disordered" evidence="1">
    <location>
        <begin position="1"/>
        <end position="46"/>
    </location>
</feature>
<evidence type="ECO:0000313" key="3">
    <source>
        <dbReference type="Proteomes" id="UP000006620"/>
    </source>
</evidence>
<gene>
    <name evidence="2" type="ordered locus">KNP414_07651</name>
</gene>
<proteinExistence type="predicted"/>
<accession>F8FCP6</accession>
<reference evidence="2 3" key="2">
    <citation type="journal article" date="2013" name="Genome Announc.">
        <title>Genome Sequence of Growth-Improving Paenibacillus mucilaginosus Strain KNP414.</title>
        <authorList>
            <person name="Lu J.J."/>
            <person name="Wang J.F."/>
            <person name="Hu X.F."/>
        </authorList>
    </citation>
    <scope>NUCLEOTIDE SEQUENCE [LARGE SCALE GENOMIC DNA]</scope>
    <source>
        <strain evidence="2 3">KNP414</strain>
    </source>
</reference>
<reference evidence="3" key="1">
    <citation type="submission" date="2011-06" db="EMBL/GenBank/DDBJ databases">
        <title>Complete genome sequence of Paenibacillus mucilaginosus KNP414.</title>
        <authorList>
            <person name="Wang J."/>
            <person name="Hu S."/>
            <person name="Hu X."/>
            <person name="Zhang B."/>
            <person name="Dong D."/>
            <person name="Zhang S."/>
            <person name="Zhao K."/>
            <person name="Wu D."/>
        </authorList>
    </citation>
    <scope>NUCLEOTIDE SEQUENCE [LARGE SCALE GENOMIC DNA]</scope>
    <source>
        <strain evidence="3">KNP414</strain>
    </source>
</reference>
<dbReference type="EMBL" id="CP002869">
    <property type="protein sequence ID" value="AEI46137.1"/>
    <property type="molecule type" value="Genomic_DNA"/>
</dbReference>
<dbReference type="HOGENOM" id="CLU_3186687_0_0_9"/>
<dbReference type="AlphaFoldDB" id="F8FCP6"/>
<dbReference type="KEGG" id="pms:KNP414_07651"/>
<protein>
    <submittedName>
        <fullName evidence="2">Uncharacterized protein</fullName>
    </submittedName>
</protein>
<dbReference type="Proteomes" id="UP000006620">
    <property type="component" value="Chromosome"/>
</dbReference>